<dbReference type="PROSITE" id="PS00012">
    <property type="entry name" value="PHOSPHOPANTETHEINE"/>
    <property type="match status" value="1"/>
</dbReference>
<evidence type="ECO:0000313" key="6">
    <source>
        <dbReference type="Proteomes" id="UP000021210"/>
    </source>
</evidence>
<evidence type="ECO:0000256" key="2">
    <source>
        <dbReference type="ARBA" id="ARBA00022450"/>
    </source>
</evidence>
<keyword evidence="3" id="KW-0597">Phosphoprotein</keyword>
<dbReference type="Pfam" id="PF00668">
    <property type="entry name" value="Condensation"/>
    <property type="match status" value="1"/>
</dbReference>
<dbReference type="GO" id="GO:0003824">
    <property type="term" value="F:catalytic activity"/>
    <property type="evidence" value="ECO:0007669"/>
    <property type="project" value="InterPro"/>
</dbReference>
<dbReference type="AlphaFoldDB" id="A0A829QEM0"/>
<dbReference type="InterPro" id="IPR020806">
    <property type="entry name" value="PKS_PP-bd"/>
</dbReference>
<dbReference type="GO" id="GO:0005829">
    <property type="term" value="C:cytosol"/>
    <property type="evidence" value="ECO:0007669"/>
    <property type="project" value="TreeGrafter"/>
</dbReference>
<sequence>MNFWRQQLAGVPTEIAVAHDRARPQILGKRGEVAKFVMEPERRQALTRMAEQRGVTEFMVYQAALAVVLHRLGGGTDIVIGSPVAARVHPHVAKLVGLFANMVALRNDLSGDPSLRSVLERSRDATLNAHAHQELPIEKLVEAVNPVRSLSWNPLFQTMVNFRGADWGTAARDVTVSGETTVVPLPMEVDVSYLDLNFALNVTPSGGLDVSVVANADLYDHETTRMIAQALDTAFDAFVNNQESRVSEIVLLPADAMAQLMAPPAAAVEPVTTPSVEGSEETKLVLISILEELLEISDVDPEDNFFALGGDSVISIQWSTRAAERGLAMTPQMVFECATIAQLAGAVDAADRVVTEGDSHLVTPPVQSAPMSASGLSADALAELTASWQAQS</sequence>
<dbReference type="Proteomes" id="UP000021210">
    <property type="component" value="Unassembled WGS sequence"/>
</dbReference>
<dbReference type="GO" id="GO:0031177">
    <property type="term" value="F:phosphopantetheine binding"/>
    <property type="evidence" value="ECO:0007669"/>
    <property type="project" value="InterPro"/>
</dbReference>
<dbReference type="InterPro" id="IPR009081">
    <property type="entry name" value="PP-bd_ACP"/>
</dbReference>
<dbReference type="GO" id="GO:0044550">
    <property type="term" value="P:secondary metabolite biosynthetic process"/>
    <property type="evidence" value="ECO:0007669"/>
    <property type="project" value="TreeGrafter"/>
</dbReference>
<dbReference type="Pfam" id="PF00550">
    <property type="entry name" value="PP-binding"/>
    <property type="match status" value="1"/>
</dbReference>
<dbReference type="SMART" id="SM00823">
    <property type="entry name" value="PKS_PP"/>
    <property type="match status" value="1"/>
</dbReference>
<accession>A0A829QEM0</accession>
<dbReference type="Gene3D" id="1.10.1200.10">
    <property type="entry name" value="ACP-like"/>
    <property type="match status" value="1"/>
</dbReference>
<dbReference type="SUPFAM" id="SSF47336">
    <property type="entry name" value="ACP-like"/>
    <property type="match status" value="1"/>
</dbReference>
<comment type="cofactor">
    <cofactor evidence="1">
        <name>pantetheine 4'-phosphate</name>
        <dbReference type="ChEBI" id="CHEBI:47942"/>
    </cofactor>
</comment>
<evidence type="ECO:0000259" key="4">
    <source>
        <dbReference type="PROSITE" id="PS50075"/>
    </source>
</evidence>
<organism evidence="5 6">
    <name type="scientific">Mycobacteroides abscessus 1948</name>
    <dbReference type="NCBI Taxonomy" id="1299323"/>
    <lineage>
        <taxon>Bacteria</taxon>
        <taxon>Bacillati</taxon>
        <taxon>Actinomycetota</taxon>
        <taxon>Actinomycetes</taxon>
        <taxon>Mycobacteriales</taxon>
        <taxon>Mycobacteriaceae</taxon>
        <taxon>Mycobacteroides</taxon>
        <taxon>Mycobacteroides abscessus</taxon>
    </lineage>
</organism>
<dbReference type="GO" id="GO:0043041">
    <property type="term" value="P:amino acid activation for nonribosomal peptide biosynthetic process"/>
    <property type="evidence" value="ECO:0007669"/>
    <property type="project" value="TreeGrafter"/>
</dbReference>
<dbReference type="PANTHER" id="PTHR45527:SF1">
    <property type="entry name" value="FATTY ACID SYNTHASE"/>
    <property type="match status" value="1"/>
</dbReference>
<evidence type="ECO:0000256" key="3">
    <source>
        <dbReference type="ARBA" id="ARBA00022553"/>
    </source>
</evidence>
<evidence type="ECO:0000256" key="1">
    <source>
        <dbReference type="ARBA" id="ARBA00001957"/>
    </source>
</evidence>
<dbReference type="PANTHER" id="PTHR45527">
    <property type="entry name" value="NONRIBOSOMAL PEPTIDE SYNTHETASE"/>
    <property type="match status" value="1"/>
</dbReference>
<keyword evidence="2" id="KW-0596">Phosphopantetheine</keyword>
<dbReference type="InterPro" id="IPR023213">
    <property type="entry name" value="CAT-like_dom_sf"/>
</dbReference>
<gene>
    <name evidence="5" type="ORF">I542_0792</name>
</gene>
<dbReference type="GO" id="GO:0008610">
    <property type="term" value="P:lipid biosynthetic process"/>
    <property type="evidence" value="ECO:0007669"/>
    <property type="project" value="UniProtKB-ARBA"/>
</dbReference>
<proteinExistence type="predicted"/>
<feature type="domain" description="Carrier" evidence="4">
    <location>
        <begin position="277"/>
        <end position="351"/>
    </location>
</feature>
<name>A0A829QEM0_9MYCO</name>
<dbReference type="PROSITE" id="PS50075">
    <property type="entry name" value="CARRIER"/>
    <property type="match status" value="1"/>
</dbReference>
<evidence type="ECO:0000313" key="5">
    <source>
        <dbReference type="EMBL" id="EUA60656.1"/>
    </source>
</evidence>
<reference evidence="5 6" key="1">
    <citation type="submission" date="2013-12" db="EMBL/GenBank/DDBJ databases">
        <authorList>
            <person name="Zelazny A."/>
            <person name="Olivier K."/>
            <person name="Holland S."/>
            <person name="Lenaerts A."/>
            <person name="Ordway D."/>
            <person name="DeGroote M.A."/>
            <person name="Parker T."/>
            <person name="Sizemore C."/>
            <person name="Tallon L.J."/>
            <person name="Sadzewicz L.K."/>
            <person name="Sengamalay N."/>
            <person name="Fraser C.M."/>
            <person name="Hine E."/>
            <person name="Shefchek K.A."/>
            <person name="Das S.P."/>
            <person name="Tettelin H."/>
        </authorList>
    </citation>
    <scope>NUCLEOTIDE SEQUENCE [LARGE SCALE GENOMIC DNA]</scope>
    <source>
        <strain evidence="5 6">1948</strain>
    </source>
</reference>
<dbReference type="EMBL" id="JAOH01000002">
    <property type="protein sequence ID" value="EUA60656.1"/>
    <property type="molecule type" value="Genomic_DNA"/>
</dbReference>
<dbReference type="InterPro" id="IPR006162">
    <property type="entry name" value="Ppantetheine_attach_site"/>
</dbReference>
<comment type="caution">
    <text evidence="5">The sequence shown here is derived from an EMBL/GenBank/DDBJ whole genome shotgun (WGS) entry which is preliminary data.</text>
</comment>
<dbReference type="InterPro" id="IPR036736">
    <property type="entry name" value="ACP-like_sf"/>
</dbReference>
<dbReference type="SUPFAM" id="SSF52777">
    <property type="entry name" value="CoA-dependent acyltransferases"/>
    <property type="match status" value="1"/>
</dbReference>
<dbReference type="SMART" id="SM01294">
    <property type="entry name" value="PKS_PP_betabranch"/>
    <property type="match status" value="1"/>
</dbReference>
<dbReference type="InterPro" id="IPR001242">
    <property type="entry name" value="Condensation_dom"/>
</dbReference>
<protein>
    <submittedName>
        <fullName evidence="5">Condensation domain protein</fullName>
    </submittedName>
</protein>
<dbReference type="Gene3D" id="3.30.559.10">
    <property type="entry name" value="Chloramphenicol acetyltransferase-like domain"/>
    <property type="match status" value="1"/>
</dbReference>
<dbReference type="Gene3D" id="3.30.559.30">
    <property type="entry name" value="Nonribosomal peptide synthetase, condensation domain"/>
    <property type="match status" value="1"/>
</dbReference>